<dbReference type="EMBL" id="ADAS02000058">
    <property type="protein sequence ID" value="OAV92881.1"/>
    <property type="molecule type" value="Genomic_DNA"/>
</dbReference>
<evidence type="ECO:0000313" key="2">
    <source>
        <dbReference type="EMBL" id="OAV92881.1"/>
    </source>
</evidence>
<dbReference type="EnsemblFungi" id="PTTG_27517-t43_1">
    <property type="protein sequence ID" value="PTTG_27517-t43_1-p1"/>
    <property type="gene ID" value="PTTG_27517"/>
</dbReference>
<evidence type="ECO:0000313" key="3">
    <source>
        <dbReference type="EnsemblFungi" id="PTTG_27517-t43_1-p1"/>
    </source>
</evidence>
<protein>
    <submittedName>
        <fullName evidence="2 3">Uncharacterized protein</fullName>
    </submittedName>
</protein>
<reference evidence="3 4" key="3">
    <citation type="journal article" date="2017" name="G3 (Bethesda)">
        <title>Comparative analysis highlights variable genome content of wheat rusts and divergence of the mating loci.</title>
        <authorList>
            <person name="Cuomo C.A."/>
            <person name="Bakkeren G."/>
            <person name="Khalil H.B."/>
            <person name="Panwar V."/>
            <person name="Joly D."/>
            <person name="Linning R."/>
            <person name="Sakthikumar S."/>
            <person name="Song X."/>
            <person name="Adiconis X."/>
            <person name="Fan L."/>
            <person name="Goldberg J.M."/>
            <person name="Levin J.Z."/>
            <person name="Young S."/>
            <person name="Zeng Q."/>
            <person name="Anikster Y."/>
            <person name="Bruce M."/>
            <person name="Wang M."/>
            <person name="Yin C."/>
            <person name="McCallum B."/>
            <person name="Szabo L.J."/>
            <person name="Hulbert S."/>
            <person name="Chen X."/>
            <person name="Fellers J.P."/>
        </authorList>
    </citation>
    <scope>NUCLEOTIDE SEQUENCE</scope>
    <source>
        <strain evidence="4">Isolate 1-1 / race 1 (BBBD)</strain>
        <strain evidence="3">isolate 1-1 / race 1 (BBBD)</strain>
    </source>
</reference>
<dbReference type="AlphaFoldDB" id="A0A180GJV5"/>
<sequence length="81" mass="9411">MSTPVPPALTLHKQPPQAITPPPFRIRSIYIQLGPVRLARVAACRRQQQRLDWRLARVGEPRKLTFDSAQQQEQQQKQQKM</sequence>
<reference evidence="3" key="4">
    <citation type="submission" date="2025-05" db="UniProtKB">
        <authorList>
            <consortium name="EnsemblFungi"/>
        </authorList>
    </citation>
    <scope>IDENTIFICATION</scope>
    <source>
        <strain evidence="3">isolate 1-1 / race 1 (BBBD)</strain>
    </source>
</reference>
<dbReference type="VEuPathDB" id="FungiDB:PTTG_27517"/>
<feature type="region of interest" description="Disordered" evidence="1">
    <location>
        <begin position="62"/>
        <end position="81"/>
    </location>
</feature>
<evidence type="ECO:0000313" key="4">
    <source>
        <dbReference type="Proteomes" id="UP000005240"/>
    </source>
</evidence>
<dbReference type="Proteomes" id="UP000005240">
    <property type="component" value="Unassembled WGS sequence"/>
</dbReference>
<feature type="compositionally biased region" description="Low complexity" evidence="1">
    <location>
        <begin position="70"/>
        <end position="81"/>
    </location>
</feature>
<keyword evidence="4" id="KW-1185">Reference proteome</keyword>
<reference evidence="2" key="2">
    <citation type="submission" date="2016-05" db="EMBL/GenBank/DDBJ databases">
        <title>Comparative analysis highlights variable genome content of wheat rusts and divergence of the mating loci.</title>
        <authorList>
            <person name="Cuomo C.A."/>
            <person name="Bakkeren G."/>
            <person name="Szabo L."/>
            <person name="Khalil H."/>
            <person name="Joly D."/>
            <person name="Goldberg J."/>
            <person name="Young S."/>
            <person name="Zeng Q."/>
            <person name="Fellers J."/>
        </authorList>
    </citation>
    <scope>NUCLEOTIDE SEQUENCE [LARGE SCALE GENOMIC DNA]</scope>
    <source>
        <strain evidence="2">1-1 BBBD Race 1</strain>
    </source>
</reference>
<accession>A0A180GJV5</accession>
<proteinExistence type="predicted"/>
<gene>
    <name evidence="2" type="ORF">PTTG_27517</name>
</gene>
<organism evidence="2">
    <name type="scientific">Puccinia triticina (isolate 1-1 / race 1 (BBBD))</name>
    <name type="common">Brown leaf rust fungus</name>
    <dbReference type="NCBI Taxonomy" id="630390"/>
    <lineage>
        <taxon>Eukaryota</taxon>
        <taxon>Fungi</taxon>
        <taxon>Dikarya</taxon>
        <taxon>Basidiomycota</taxon>
        <taxon>Pucciniomycotina</taxon>
        <taxon>Pucciniomycetes</taxon>
        <taxon>Pucciniales</taxon>
        <taxon>Pucciniaceae</taxon>
        <taxon>Puccinia</taxon>
    </lineage>
</organism>
<name>A0A180GJV5_PUCT1</name>
<reference evidence="2" key="1">
    <citation type="submission" date="2009-11" db="EMBL/GenBank/DDBJ databases">
        <authorList>
            <consortium name="The Broad Institute Genome Sequencing Platform"/>
            <person name="Ward D."/>
            <person name="Feldgarden M."/>
            <person name="Earl A."/>
            <person name="Young S.K."/>
            <person name="Zeng Q."/>
            <person name="Koehrsen M."/>
            <person name="Alvarado L."/>
            <person name="Berlin A."/>
            <person name="Bochicchio J."/>
            <person name="Borenstein D."/>
            <person name="Chapman S.B."/>
            <person name="Chen Z."/>
            <person name="Engels R."/>
            <person name="Freedman E."/>
            <person name="Gellesch M."/>
            <person name="Goldberg J."/>
            <person name="Griggs A."/>
            <person name="Gujja S."/>
            <person name="Heilman E."/>
            <person name="Heiman D."/>
            <person name="Hepburn T."/>
            <person name="Howarth C."/>
            <person name="Jen D."/>
            <person name="Larson L."/>
            <person name="Lewis B."/>
            <person name="Mehta T."/>
            <person name="Park D."/>
            <person name="Pearson M."/>
            <person name="Roberts A."/>
            <person name="Saif S."/>
            <person name="Shea T."/>
            <person name="Shenoy N."/>
            <person name="Sisk P."/>
            <person name="Stolte C."/>
            <person name="Sykes S."/>
            <person name="Thomson T."/>
            <person name="Walk T."/>
            <person name="White J."/>
            <person name="Yandava C."/>
            <person name="Izard J."/>
            <person name="Baranova O.V."/>
            <person name="Blanton J.M."/>
            <person name="Tanner A.C."/>
            <person name="Dewhirst F.E."/>
            <person name="Haas B."/>
            <person name="Nusbaum C."/>
            <person name="Birren B."/>
        </authorList>
    </citation>
    <scope>NUCLEOTIDE SEQUENCE [LARGE SCALE GENOMIC DNA]</scope>
    <source>
        <strain evidence="2">1-1 BBBD Race 1</strain>
    </source>
</reference>
<evidence type="ECO:0000256" key="1">
    <source>
        <dbReference type="SAM" id="MobiDB-lite"/>
    </source>
</evidence>